<keyword evidence="4" id="KW-1185">Reference proteome</keyword>
<dbReference type="KEGG" id="lang:109345622"/>
<proteinExistence type="predicted"/>
<feature type="transmembrane region" description="Helical" evidence="2">
    <location>
        <begin position="52"/>
        <end position="77"/>
    </location>
</feature>
<evidence type="ECO:0000313" key="4">
    <source>
        <dbReference type="Proteomes" id="UP000188354"/>
    </source>
</evidence>
<dbReference type="Proteomes" id="UP000188354">
    <property type="component" value="Chromosome LG04"/>
</dbReference>
<dbReference type="PANTHER" id="PTHR33728:SF13">
    <property type="entry name" value="CTTNBP 2 AMINO-TERMINAL-LIKE PROTEIN"/>
    <property type="match status" value="1"/>
</dbReference>
<dbReference type="AlphaFoldDB" id="A0A4P1RLR8"/>
<sequence length="166" mass="18555">MVVLQQHHNLNTGFPWPPIGAPLNVQGQRDEQQQQHHHQHWSNTNFDTSVNALSFGFVATAILISMFLLMAIFERFIRPTSPTTRRRSRRGTHSQVALDGKLTHPSPKMSLYATWVSVMMPGDELPTFIAHPAPVPCCPERISWPSHQPSTLTSSTSSTIPIGNQV</sequence>
<protein>
    <submittedName>
        <fullName evidence="3">Uncharacterized protein</fullName>
    </submittedName>
</protein>
<dbReference type="OrthoDB" id="770781at2759"/>
<keyword evidence="2" id="KW-0812">Transmembrane</keyword>
<dbReference type="Gramene" id="OIW13675">
    <property type="protein sequence ID" value="OIW13675"/>
    <property type="gene ID" value="TanjilG_08017"/>
</dbReference>
<dbReference type="EMBL" id="CM007364">
    <property type="protein sequence ID" value="OIW13675.1"/>
    <property type="molecule type" value="Genomic_DNA"/>
</dbReference>
<keyword evidence="2" id="KW-0472">Membrane</keyword>
<evidence type="ECO:0000256" key="2">
    <source>
        <dbReference type="SAM" id="Phobius"/>
    </source>
</evidence>
<dbReference type="PANTHER" id="PTHR33728">
    <property type="entry name" value="CTTNBP 2 AMINO-TERMINAL-LIKE PROTEIN"/>
    <property type="match status" value="1"/>
</dbReference>
<keyword evidence="2" id="KW-1133">Transmembrane helix</keyword>
<name>A0A4P1RLR8_LUPAN</name>
<accession>A0A4P1RLR8</accession>
<dbReference type="STRING" id="3871.A0A4P1RLR8"/>
<evidence type="ECO:0000313" key="3">
    <source>
        <dbReference type="EMBL" id="OIW13675.1"/>
    </source>
</evidence>
<reference evidence="3 4" key="1">
    <citation type="journal article" date="2017" name="Plant Biotechnol. J.">
        <title>A comprehensive draft genome sequence for lupin (Lupinus angustifolius), an emerging health food: insights into plant-microbe interactions and legume evolution.</title>
        <authorList>
            <person name="Hane J.K."/>
            <person name="Ming Y."/>
            <person name="Kamphuis L.G."/>
            <person name="Nelson M.N."/>
            <person name="Garg G."/>
            <person name="Atkins C.A."/>
            <person name="Bayer P.E."/>
            <person name="Bravo A."/>
            <person name="Bringans S."/>
            <person name="Cannon S."/>
            <person name="Edwards D."/>
            <person name="Foley R."/>
            <person name="Gao L.L."/>
            <person name="Harrison M.J."/>
            <person name="Huang W."/>
            <person name="Hurgobin B."/>
            <person name="Li S."/>
            <person name="Liu C.W."/>
            <person name="McGrath A."/>
            <person name="Morahan G."/>
            <person name="Murray J."/>
            <person name="Weller J."/>
            <person name="Jian J."/>
            <person name="Singh K.B."/>
        </authorList>
    </citation>
    <scope>NUCLEOTIDE SEQUENCE [LARGE SCALE GENOMIC DNA]</scope>
    <source>
        <strain evidence="4">cv. Tanjil</strain>
        <tissue evidence="3">Whole plant</tissue>
    </source>
</reference>
<gene>
    <name evidence="3" type="ORF">TanjilG_08017</name>
</gene>
<feature type="region of interest" description="Disordered" evidence="1">
    <location>
        <begin position="81"/>
        <end position="100"/>
    </location>
</feature>
<evidence type="ECO:0000256" key="1">
    <source>
        <dbReference type="SAM" id="MobiDB-lite"/>
    </source>
</evidence>
<organism evidence="3 4">
    <name type="scientific">Lupinus angustifolius</name>
    <name type="common">Narrow-leaved blue lupine</name>
    <dbReference type="NCBI Taxonomy" id="3871"/>
    <lineage>
        <taxon>Eukaryota</taxon>
        <taxon>Viridiplantae</taxon>
        <taxon>Streptophyta</taxon>
        <taxon>Embryophyta</taxon>
        <taxon>Tracheophyta</taxon>
        <taxon>Spermatophyta</taxon>
        <taxon>Magnoliopsida</taxon>
        <taxon>eudicotyledons</taxon>
        <taxon>Gunneridae</taxon>
        <taxon>Pentapetalae</taxon>
        <taxon>rosids</taxon>
        <taxon>fabids</taxon>
        <taxon>Fabales</taxon>
        <taxon>Fabaceae</taxon>
        <taxon>Papilionoideae</taxon>
        <taxon>50 kb inversion clade</taxon>
        <taxon>genistoids sensu lato</taxon>
        <taxon>core genistoids</taxon>
        <taxon>Genisteae</taxon>
        <taxon>Lupinus</taxon>
    </lineage>
</organism>